<organism evidence="5 6">
    <name type="scientific">Flavobacterium ginsengiterrae</name>
    <dbReference type="NCBI Taxonomy" id="871695"/>
    <lineage>
        <taxon>Bacteria</taxon>
        <taxon>Pseudomonadati</taxon>
        <taxon>Bacteroidota</taxon>
        <taxon>Flavobacteriia</taxon>
        <taxon>Flavobacteriales</taxon>
        <taxon>Flavobacteriaceae</taxon>
        <taxon>Flavobacterium</taxon>
    </lineage>
</organism>
<evidence type="ECO:0000256" key="2">
    <source>
        <dbReference type="ARBA" id="ARBA00023125"/>
    </source>
</evidence>
<dbReference type="InterPro" id="IPR018060">
    <property type="entry name" value="HTH_AraC"/>
</dbReference>
<name>A0ABP7GSH6_9FLAO</name>
<dbReference type="Gene3D" id="1.10.10.60">
    <property type="entry name" value="Homeodomain-like"/>
    <property type="match status" value="1"/>
</dbReference>
<dbReference type="InterPro" id="IPR020449">
    <property type="entry name" value="Tscrpt_reg_AraC-type_HTH"/>
</dbReference>
<keyword evidence="1" id="KW-0805">Transcription regulation</keyword>
<dbReference type="Pfam" id="PF12833">
    <property type="entry name" value="HTH_18"/>
    <property type="match status" value="1"/>
</dbReference>
<dbReference type="RefSeq" id="WP_345145614.1">
    <property type="nucleotide sequence ID" value="NZ_BAABDU010000005.1"/>
</dbReference>
<keyword evidence="6" id="KW-1185">Reference proteome</keyword>
<feature type="domain" description="HTH araC/xylS-type" evidence="4">
    <location>
        <begin position="174"/>
        <end position="272"/>
    </location>
</feature>
<reference evidence="6" key="1">
    <citation type="journal article" date="2019" name="Int. J. Syst. Evol. Microbiol.">
        <title>The Global Catalogue of Microorganisms (GCM) 10K type strain sequencing project: providing services to taxonomists for standard genome sequencing and annotation.</title>
        <authorList>
            <consortium name="The Broad Institute Genomics Platform"/>
            <consortium name="The Broad Institute Genome Sequencing Center for Infectious Disease"/>
            <person name="Wu L."/>
            <person name="Ma J."/>
        </authorList>
    </citation>
    <scope>NUCLEOTIDE SEQUENCE [LARGE SCALE GENOMIC DNA]</scope>
    <source>
        <strain evidence="6">JCM 17337</strain>
    </source>
</reference>
<sequence>MIYENNTLEFLKVTEITKSSKEKTFDTGSTDMTFVWNRGSSTRIIVNQIDYKLSKNDIIILTNHHKIEDADFESARLIKFNLPFINHIGLEIENSLKGDLFFNVTSVPILSIEESELDAFENSWDIFCIEMKSKDNLQYEMLQSILKRIIILCARKLKKENKTIAGEKEADILRDFRFLVENYFAKHHDVAFYASKLNKSPKTLSNLFSSLSDRTPIDIIHERIMVHARKQIYHTTKSIKEIAYDLGYEDIQTFSRFFKNKEGLSPLQYRERSRVASNNF</sequence>
<keyword evidence="3" id="KW-0804">Transcription</keyword>
<dbReference type="PRINTS" id="PR00032">
    <property type="entry name" value="HTHARAC"/>
</dbReference>
<dbReference type="PROSITE" id="PS01124">
    <property type="entry name" value="HTH_ARAC_FAMILY_2"/>
    <property type="match status" value="1"/>
</dbReference>
<keyword evidence="2" id="KW-0238">DNA-binding</keyword>
<dbReference type="Proteomes" id="UP001500748">
    <property type="component" value="Unassembled WGS sequence"/>
</dbReference>
<dbReference type="EMBL" id="BAABDU010000005">
    <property type="protein sequence ID" value="GAA3774774.1"/>
    <property type="molecule type" value="Genomic_DNA"/>
</dbReference>
<protein>
    <submittedName>
        <fullName evidence="5">Helix-turn-helix domain-containing protein</fullName>
    </submittedName>
</protein>
<evidence type="ECO:0000259" key="4">
    <source>
        <dbReference type="PROSITE" id="PS01124"/>
    </source>
</evidence>
<gene>
    <name evidence="5" type="ORF">GCM10022423_31900</name>
</gene>
<dbReference type="SUPFAM" id="SSF46689">
    <property type="entry name" value="Homeodomain-like"/>
    <property type="match status" value="1"/>
</dbReference>
<evidence type="ECO:0000256" key="1">
    <source>
        <dbReference type="ARBA" id="ARBA00023015"/>
    </source>
</evidence>
<dbReference type="PANTHER" id="PTHR43280">
    <property type="entry name" value="ARAC-FAMILY TRANSCRIPTIONAL REGULATOR"/>
    <property type="match status" value="1"/>
</dbReference>
<evidence type="ECO:0000313" key="6">
    <source>
        <dbReference type="Proteomes" id="UP001500748"/>
    </source>
</evidence>
<evidence type="ECO:0000313" key="5">
    <source>
        <dbReference type="EMBL" id="GAA3774774.1"/>
    </source>
</evidence>
<proteinExistence type="predicted"/>
<dbReference type="SMART" id="SM00342">
    <property type="entry name" value="HTH_ARAC"/>
    <property type="match status" value="1"/>
</dbReference>
<dbReference type="InterPro" id="IPR009057">
    <property type="entry name" value="Homeodomain-like_sf"/>
</dbReference>
<evidence type="ECO:0000256" key="3">
    <source>
        <dbReference type="ARBA" id="ARBA00023163"/>
    </source>
</evidence>
<dbReference type="PANTHER" id="PTHR43280:SF32">
    <property type="entry name" value="TRANSCRIPTIONAL REGULATORY PROTEIN"/>
    <property type="match status" value="1"/>
</dbReference>
<comment type="caution">
    <text evidence="5">The sequence shown here is derived from an EMBL/GenBank/DDBJ whole genome shotgun (WGS) entry which is preliminary data.</text>
</comment>
<accession>A0ABP7GSH6</accession>